<dbReference type="PRINTS" id="PR00463">
    <property type="entry name" value="EP450I"/>
</dbReference>
<dbReference type="PRINTS" id="PR00385">
    <property type="entry name" value="P450"/>
</dbReference>
<evidence type="ECO:0000313" key="17">
    <source>
        <dbReference type="EMBL" id="WIM41672.1"/>
    </source>
</evidence>
<comment type="cofactor">
    <cofactor evidence="1 14">
        <name>heme</name>
        <dbReference type="ChEBI" id="CHEBI:30413"/>
    </cofactor>
</comment>
<evidence type="ECO:0000256" key="12">
    <source>
        <dbReference type="ARBA" id="ARBA00023033"/>
    </source>
</evidence>
<comment type="function">
    <text evidence="2">May be involved in the metabolism of insect hormones and in the breakdown of synthetic insecticides.</text>
</comment>
<keyword evidence="12 15" id="KW-0503">Monooxygenase</keyword>
<evidence type="ECO:0000256" key="11">
    <source>
        <dbReference type="ARBA" id="ARBA00023004"/>
    </source>
</evidence>
<dbReference type="PANTHER" id="PTHR24300">
    <property type="entry name" value="CYTOCHROME P450 508A4-RELATED"/>
    <property type="match status" value="1"/>
</dbReference>
<keyword evidence="9" id="KW-0492">Microsome</keyword>
<organism evidence="17">
    <name type="scientific">Maconellicoccus hirsutus</name>
    <name type="common">Pink hibiscus mealybug</name>
    <dbReference type="NCBI Taxonomy" id="177089"/>
    <lineage>
        <taxon>Eukaryota</taxon>
        <taxon>Metazoa</taxon>
        <taxon>Ecdysozoa</taxon>
        <taxon>Arthropoda</taxon>
        <taxon>Hexapoda</taxon>
        <taxon>Insecta</taxon>
        <taxon>Pterygota</taxon>
        <taxon>Neoptera</taxon>
        <taxon>Paraneoptera</taxon>
        <taxon>Hemiptera</taxon>
        <taxon>Sternorrhyncha</taxon>
        <taxon>Coccoidea</taxon>
        <taxon>Pseudococcidae</taxon>
        <taxon>Maconellicoccus</taxon>
    </lineage>
</organism>
<dbReference type="EMBL" id="OR117232">
    <property type="protein sequence ID" value="WIM41672.1"/>
    <property type="molecule type" value="mRNA"/>
</dbReference>
<evidence type="ECO:0000256" key="1">
    <source>
        <dbReference type="ARBA" id="ARBA00001971"/>
    </source>
</evidence>
<evidence type="ECO:0000256" key="6">
    <source>
        <dbReference type="ARBA" id="ARBA00022617"/>
    </source>
</evidence>
<feature type="binding site" description="axial binding residue" evidence="14">
    <location>
        <position position="428"/>
    </location>
    <ligand>
        <name>heme</name>
        <dbReference type="ChEBI" id="CHEBI:30413"/>
    </ligand>
    <ligandPart>
        <name>Fe</name>
        <dbReference type="ChEBI" id="CHEBI:18248"/>
    </ligandPart>
</feature>
<comment type="subcellular location">
    <subcellularLocation>
        <location evidence="4">Endoplasmic reticulum membrane</location>
        <topology evidence="4">Peripheral membrane protein</topology>
    </subcellularLocation>
    <subcellularLocation>
        <location evidence="3">Microsome membrane</location>
        <topology evidence="3">Peripheral membrane protein</topology>
    </subcellularLocation>
</comment>
<evidence type="ECO:0000256" key="14">
    <source>
        <dbReference type="PIRSR" id="PIRSR602401-1"/>
    </source>
</evidence>
<dbReference type="GO" id="GO:0016705">
    <property type="term" value="F:oxidoreductase activity, acting on paired donors, with incorporation or reduction of molecular oxygen"/>
    <property type="evidence" value="ECO:0007669"/>
    <property type="project" value="InterPro"/>
</dbReference>
<protein>
    <submittedName>
        <fullName evidence="17">Cytochrome P450 3637B1</fullName>
    </submittedName>
</protein>
<dbReference type="Gene3D" id="1.10.630.10">
    <property type="entry name" value="Cytochrome P450"/>
    <property type="match status" value="1"/>
</dbReference>
<evidence type="ECO:0000256" key="16">
    <source>
        <dbReference type="SAM" id="Phobius"/>
    </source>
</evidence>
<comment type="similarity">
    <text evidence="5 15">Belongs to the cytochrome P450 family.</text>
</comment>
<dbReference type="SUPFAM" id="SSF48264">
    <property type="entry name" value="Cytochrome P450"/>
    <property type="match status" value="1"/>
</dbReference>
<evidence type="ECO:0000256" key="15">
    <source>
        <dbReference type="RuleBase" id="RU000461"/>
    </source>
</evidence>
<sequence>MTSEIIFFLIVILWTLIFIHFFKNCIRPKNFPNGPLLLPIIGSAWTIPGKGMEYLIPKWKKKYGNIIGHKLCNEKLVVLCESEDIIEGLKHPNFQGRFHSKFLMQRTRNKPLGFFFGDDETWSEVRRFTLRYLGVIFNTHLETILHDELLQEFSVIRNGEIHEINGMFMKTPLNVILRIMTGTRRKDYSHQIDDLQKKTEKAFMIGRVTGIELVYPLLKRLFHNDVQIDAINATHKFLKDRLEEHRKSFDPLDIKDYTDAFINESEKEIELYGKINHFTDDEFLSCGIDLLQAGNESTGKTIQFIFMYVAMNEEIQNKLHNEIDEIIGKERYPELSDRINMPYLEATIYEGMRINPIAPIGVAHRVTENTNFKGYFFEKDTLIIFALKYAMHDPEKWQNPDEFMPERFINSDRSKKKIPNFGLGKRSCIGEVLVKNFMFIYLAHFFQKYSIKLPHGYKPCTIPILGITNGPQPFKLVITERKNVTL</sequence>
<dbReference type="InterPro" id="IPR001128">
    <property type="entry name" value="Cyt_P450"/>
</dbReference>
<dbReference type="Pfam" id="PF00067">
    <property type="entry name" value="p450"/>
    <property type="match status" value="1"/>
</dbReference>
<evidence type="ECO:0000256" key="7">
    <source>
        <dbReference type="ARBA" id="ARBA00022723"/>
    </source>
</evidence>
<dbReference type="FunFam" id="1.10.630.10:FF:000238">
    <property type="entry name" value="Cytochrome P450 2A6"/>
    <property type="match status" value="1"/>
</dbReference>
<keyword evidence="10 15" id="KW-0560">Oxidoreductase</keyword>
<keyword evidence="6 14" id="KW-0349">Heme</keyword>
<dbReference type="InterPro" id="IPR017972">
    <property type="entry name" value="Cyt_P450_CS"/>
</dbReference>
<name>A0AAT9UTP2_MACHI</name>
<feature type="transmembrane region" description="Helical" evidence="16">
    <location>
        <begin position="5"/>
        <end position="22"/>
    </location>
</feature>
<evidence type="ECO:0000256" key="2">
    <source>
        <dbReference type="ARBA" id="ARBA00003690"/>
    </source>
</evidence>
<dbReference type="InterPro" id="IPR050182">
    <property type="entry name" value="Cytochrome_P450_fam2"/>
</dbReference>
<reference evidence="17" key="1">
    <citation type="submission" date="2023-06" db="EMBL/GenBank/DDBJ databases">
        <title>Identification of Cytochrome P450s in Maconellicoccus hirsutus.</title>
        <authorList>
            <person name="Selvamani S.B."/>
            <person name="Negi N."/>
            <person name="Nagarjuna Reddy K.V."/>
            <person name="Ramasamy G.G."/>
        </authorList>
    </citation>
    <scope>NUCLEOTIDE SEQUENCE</scope>
</reference>
<evidence type="ECO:0000256" key="8">
    <source>
        <dbReference type="ARBA" id="ARBA00022824"/>
    </source>
</evidence>
<dbReference type="InterPro" id="IPR036396">
    <property type="entry name" value="Cyt_P450_sf"/>
</dbReference>
<dbReference type="PROSITE" id="PS00086">
    <property type="entry name" value="CYTOCHROME_P450"/>
    <property type="match status" value="1"/>
</dbReference>
<dbReference type="InterPro" id="IPR002401">
    <property type="entry name" value="Cyt_P450_E_grp-I"/>
</dbReference>
<keyword evidence="7 14" id="KW-0479">Metal-binding</keyword>
<accession>A0AAT9UTP2</accession>
<dbReference type="GO" id="GO:0005506">
    <property type="term" value="F:iron ion binding"/>
    <property type="evidence" value="ECO:0007669"/>
    <property type="project" value="InterPro"/>
</dbReference>
<keyword evidence="16" id="KW-0812">Transmembrane</keyword>
<evidence type="ECO:0000256" key="9">
    <source>
        <dbReference type="ARBA" id="ARBA00022848"/>
    </source>
</evidence>
<keyword evidence="8" id="KW-0256">Endoplasmic reticulum</keyword>
<evidence type="ECO:0000256" key="3">
    <source>
        <dbReference type="ARBA" id="ARBA00004174"/>
    </source>
</evidence>
<dbReference type="GO" id="GO:0004497">
    <property type="term" value="F:monooxygenase activity"/>
    <property type="evidence" value="ECO:0007669"/>
    <property type="project" value="UniProtKB-KW"/>
</dbReference>
<dbReference type="AlphaFoldDB" id="A0AAT9UTP2"/>
<keyword evidence="16" id="KW-1133">Transmembrane helix</keyword>
<evidence type="ECO:0000256" key="13">
    <source>
        <dbReference type="ARBA" id="ARBA00023136"/>
    </source>
</evidence>
<dbReference type="GO" id="GO:0020037">
    <property type="term" value="F:heme binding"/>
    <property type="evidence" value="ECO:0007669"/>
    <property type="project" value="InterPro"/>
</dbReference>
<keyword evidence="13 16" id="KW-0472">Membrane</keyword>
<dbReference type="GO" id="GO:0005789">
    <property type="term" value="C:endoplasmic reticulum membrane"/>
    <property type="evidence" value="ECO:0007669"/>
    <property type="project" value="UniProtKB-SubCell"/>
</dbReference>
<keyword evidence="11 14" id="KW-0408">Iron</keyword>
<evidence type="ECO:0000256" key="4">
    <source>
        <dbReference type="ARBA" id="ARBA00004406"/>
    </source>
</evidence>
<evidence type="ECO:0000256" key="10">
    <source>
        <dbReference type="ARBA" id="ARBA00023002"/>
    </source>
</evidence>
<evidence type="ECO:0000256" key="5">
    <source>
        <dbReference type="ARBA" id="ARBA00010617"/>
    </source>
</evidence>
<proteinExistence type="evidence at transcript level"/>